<keyword evidence="2" id="KW-1185">Reference proteome</keyword>
<evidence type="ECO:0000313" key="2">
    <source>
        <dbReference type="Proteomes" id="UP000291072"/>
    </source>
</evidence>
<reference evidence="1 2" key="1">
    <citation type="submission" date="2018-02" db="EMBL/GenBank/DDBJ databases">
        <title>Mycoplasma marinum and Mycoplasma todarodis sp. nov., moderately halophilic and psychrotolerant mycoplasmas isolated from cephalopods.</title>
        <authorList>
            <person name="Viver T."/>
        </authorList>
    </citation>
    <scope>NUCLEOTIDE SEQUENCE [LARGE SCALE GENOMIC DNA]</scope>
    <source>
        <strain evidence="1 2">5H</strain>
    </source>
</reference>
<dbReference type="OrthoDB" id="9843938at2"/>
<name>A0A4R0XM18_9MOLU</name>
<organism evidence="1 2">
    <name type="scientific">Mycoplasma todarodis</name>
    <dbReference type="NCBI Taxonomy" id="1937191"/>
    <lineage>
        <taxon>Bacteria</taxon>
        <taxon>Bacillati</taxon>
        <taxon>Mycoplasmatota</taxon>
        <taxon>Mollicutes</taxon>
        <taxon>Mycoplasmataceae</taxon>
        <taxon>Mycoplasma</taxon>
    </lineage>
</organism>
<protein>
    <submittedName>
        <fullName evidence="1">Uncharacterized protein</fullName>
    </submittedName>
</protein>
<accession>A0A4R0XM18</accession>
<dbReference type="Proteomes" id="UP000291072">
    <property type="component" value="Unassembled WGS sequence"/>
</dbReference>
<comment type="caution">
    <text evidence="1">The sequence shown here is derived from an EMBL/GenBank/DDBJ whole genome shotgun (WGS) entry which is preliminary data.</text>
</comment>
<dbReference type="AlphaFoldDB" id="A0A4R0XM18"/>
<dbReference type="EMBL" id="PSZP01000005">
    <property type="protein sequence ID" value="TCG11564.1"/>
    <property type="molecule type" value="Genomic_DNA"/>
</dbReference>
<dbReference type="RefSeq" id="WP_131613226.1">
    <property type="nucleotide sequence ID" value="NZ_PSZP01000005.1"/>
</dbReference>
<sequence length="122" mass="14586">MNEHKTIPFYILLIRTLAKDFEEKEMTWRELYDILFIEGTDIYREFVVTLVDSGIILDSRINYKETVKITNGYVVMFHEYKEERILMNMENHEEFKIPKSATLNTTLAKLGFVKVKEKKNNE</sequence>
<proteinExistence type="predicted"/>
<evidence type="ECO:0000313" key="1">
    <source>
        <dbReference type="EMBL" id="TCG11564.1"/>
    </source>
</evidence>
<gene>
    <name evidence="1" type="ORF">C4B25_01120</name>
</gene>